<gene>
    <name evidence="2" type="ORF">EVA_07520</name>
</gene>
<dbReference type="AlphaFoldDB" id="J9CVW5"/>
<evidence type="ECO:0000256" key="1">
    <source>
        <dbReference type="SAM" id="Phobius"/>
    </source>
</evidence>
<reference evidence="2" key="1">
    <citation type="journal article" date="2012" name="PLoS ONE">
        <title>Gene sets for utilization of primary and secondary nutrition supplies in the distal gut of endangered iberian lynx.</title>
        <authorList>
            <person name="Alcaide M."/>
            <person name="Messina E."/>
            <person name="Richter M."/>
            <person name="Bargiela R."/>
            <person name="Peplies J."/>
            <person name="Huws S.A."/>
            <person name="Newbold C.J."/>
            <person name="Golyshin P.N."/>
            <person name="Simon M.A."/>
            <person name="Lopez G."/>
            <person name="Yakimov M.M."/>
            <person name="Ferrer M."/>
        </authorList>
    </citation>
    <scope>NUCLEOTIDE SEQUENCE</scope>
</reference>
<keyword evidence="1" id="KW-1133">Transmembrane helix</keyword>
<evidence type="ECO:0000313" key="2">
    <source>
        <dbReference type="EMBL" id="EJX04371.1"/>
    </source>
</evidence>
<keyword evidence="1" id="KW-0812">Transmembrane</keyword>
<keyword evidence="1" id="KW-0472">Membrane</keyword>
<sequence>MFYLAFYLWRTCCLIRAIIRCFSFITYQFAATFWTMRNKMYFFTYQQSTRIHFYTCNLRNNFTAFFYIDHISHVQVQTGYDISVVQGSSFHHRSRKLNGIQIGYRSNSPCSTDLISHLV</sequence>
<dbReference type="EMBL" id="AMCI01001832">
    <property type="protein sequence ID" value="EJX04371.1"/>
    <property type="molecule type" value="Genomic_DNA"/>
</dbReference>
<protein>
    <submittedName>
        <fullName evidence="2">Uncharacterized protein</fullName>
    </submittedName>
</protein>
<organism evidence="2">
    <name type="scientific">gut metagenome</name>
    <dbReference type="NCBI Taxonomy" id="749906"/>
    <lineage>
        <taxon>unclassified sequences</taxon>
        <taxon>metagenomes</taxon>
        <taxon>organismal metagenomes</taxon>
    </lineage>
</organism>
<feature type="transmembrane region" description="Helical" evidence="1">
    <location>
        <begin position="6"/>
        <end position="30"/>
    </location>
</feature>
<accession>J9CVW5</accession>
<proteinExistence type="predicted"/>
<name>J9CVW5_9ZZZZ</name>
<comment type="caution">
    <text evidence="2">The sequence shown here is derived from an EMBL/GenBank/DDBJ whole genome shotgun (WGS) entry which is preliminary data.</text>
</comment>